<keyword evidence="1" id="KW-0863">Zinc-finger</keyword>
<gene>
    <name evidence="5" type="ORF">O3G_MSEX006861</name>
</gene>
<dbReference type="Pfam" id="PF00096">
    <property type="entry name" value="zf-C2H2"/>
    <property type="match status" value="1"/>
</dbReference>
<evidence type="ECO:0000313" key="5">
    <source>
        <dbReference type="EMBL" id="KAG6450975.1"/>
    </source>
</evidence>
<evidence type="ECO:0000259" key="4">
    <source>
        <dbReference type="PROSITE" id="PS50157"/>
    </source>
</evidence>
<feature type="domain" description="C2H2-type" evidence="4">
    <location>
        <begin position="641"/>
        <end position="663"/>
    </location>
</feature>
<evidence type="ECO:0000256" key="1">
    <source>
        <dbReference type="PROSITE-ProRule" id="PRU00042"/>
    </source>
</evidence>
<dbReference type="AlphaFoldDB" id="A0A921Z4T7"/>
<keyword evidence="2" id="KW-0175">Coiled coil</keyword>
<dbReference type="Proteomes" id="UP000791440">
    <property type="component" value="Unassembled WGS sequence"/>
</dbReference>
<evidence type="ECO:0000256" key="2">
    <source>
        <dbReference type="SAM" id="Coils"/>
    </source>
</evidence>
<name>A0A921Z4T7_MANSE</name>
<organism evidence="5 6">
    <name type="scientific">Manduca sexta</name>
    <name type="common">Tobacco hawkmoth</name>
    <name type="synonym">Tobacco hornworm</name>
    <dbReference type="NCBI Taxonomy" id="7130"/>
    <lineage>
        <taxon>Eukaryota</taxon>
        <taxon>Metazoa</taxon>
        <taxon>Ecdysozoa</taxon>
        <taxon>Arthropoda</taxon>
        <taxon>Hexapoda</taxon>
        <taxon>Insecta</taxon>
        <taxon>Pterygota</taxon>
        <taxon>Neoptera</taxon>
        <taxon>Endopterygota</taxon>
        <taxon>Lepidoptera</taxon>
        <taxon>Glossata</taxon>
        <taxon>Ditrysia</taxon>
        <taxon>Bombycoidea</taxon>
        <taxon>Sphingidae</taxon>
        <taxon>Sphinginae</taxon>
        <taxon>Sphingini</taxon>
        <taxon>Manduca</taxon>
    </lineage>
</organism>
<dbReference type="PROSITE" id="PS00028">
    <property type="entry name" value="ZINC_FINGER_C2H2_1"/>
    <property type="match status" value="1"/>
</dbReference>
<accession>A0A921Z4T7</accession>
<reference evidence="5" key="2">
    <citation type="submission" date="2020-12" db="EMBL/GenBank/DDBJ databases">
        <authorList>
            <person name="Kanost M."/>
        </authorList>
    </citation>
    <scope>NUCLEOTIDE SEQUENCE</scope>
</reference>
<reference evidence="5" key="1">
    <citation type="journal article" date="2016" name="Insect Biochem. Mol. Biol.">
        <title>Multifaceted biological insights from a draft genome sequence of the tobacco hornworm moth, Manduca sexta.</title>
        <authorList>
            <person name="Kanost M.R."/>
            <person name="Arrese E.L."/>
            <person name="Cao X."/>
            <person name="Chen Y.R."/>
            <person name="Chellapilla S."/>
            <person name="Goldsmith M.R."/>
            <person name="Grosse-Wilde E."/>
            <person name="Heckel D.G."/>
            <person name="Herndon N."/>
            <person name="Jiang H."/>
            <person name="Papanicolaou A."/>
            <person name="Qu J."/>
            <person name="Soulages J.L."/>
            <person name="Vogel H."/>
            <person name="Walters J."/>
            <person name="Waterhouse R.M."/>
            <person name="Ahn S.J."/>
            <person name="Almeida F.C."/>
            <person name="An C."/>
            <person name="Aqrawi P."/>
            <person name="Bretschneider A."/>
            <person name="Bryant W.B."/>
            <person name="Bucks S."/>
            <person name="Chao H."/>
            <person name="Chevignon G."/>
            <person name="Christen J.M."/>
            <person name="Clarke D.F."/>
            <person name="Dittmer N.T."/>
            <person name="Ferguson L.C.F."/>
            <person name="Garavelou S."/>
            <person name="Gordon K.H.J."/>
            <person name="Gunaratna R.T."/>
            <person name="Han Y."/>
            <person name="Hauser F."/>
            <person name="He Y."/>
            <person name="Heidel-Fischer H."/>
            <person name="Hirsh A."/>
            <person name="Hu Y."/>
            <person name="Jiang H."/>
            <person name="Kalra D."/>
            <person name="Klinner C."/>
            <person name="Konig C."/>
            <person name="Kovar C."/>
            <person name="Kroll A.R."/>
            <person name="Kuwar S.S."/>
            <person name="Lee S.L."/>
            <person name="Lehman R."/>
            <person name="Li K."/>
            <person name="Li Z."/>
            <person name="Liang H."/>
            <person name="Lovelace S."/>
            <person name="Lu Z."/>
            <person name="Mansfield J.H."/>
            <person name="McCulloch K.J."/>
            <person name="Mathew T."/>
            <person name="Morton B."/>
            <person name="Muzny D.M."/>
            <person name="Neunemann D."/>
            <person name="Ongeri F."/>
            <person name="Pauchet Y."/>
            <person name="Pu L.L."/>
            <person name="Pyrousis I."/>
            <person name="Rao X.J."/>
            <person name="Redding A."/>
            <person name="Roesel C."/>
            <person name="Sanchez-Gracia A."/>
            <person name="Schaack S."/>
            <person name="Shukla A."/>
            <person name="Tetreau G."/>
            <person name="Wang Y."/>
            <person name="Xiong G.H."/>
            <person name="Traut W."/>
            <person name="Walsh T.K."/>
            <person name="Worley K.C."/>
            <person name="Wu D."/>
            <person name="Wu W."/>
            <person name="Wu Y.Q."/>
            <person name="Zhang X."/>
            <person name="Zou Z."/>
            <person name="Zucker H."/>
            <person name="Briscoe A.D."/>
            <person name="Burmester T."/>
            <person name="Clem R.J."/>
            <person name="Feyereisen R."/>
            <person name="Grimmelikhuijzen C.J.P."/>
            <person name="Hamodrakas S.J."/>
            <person name="Hansson B.S."/>
            <person name="Huguet E."/>
            <person name="Jermiin L.S."/>
            <person name="Lan Q."/>
            <person name="Lehman H.K."/>
            <person name="Lorenzen M."/>
            <person name="Merzendorfer H."/>
            <person name="Michalopoulos I."/>
            <person name="Morton D.B."/>
            <person name="Muthukrishnan S."/>
            <person name="Oakeshott J.G."/>
            <person name="Palmer W."/>
            <person name="Park Y."/>
            <person name="Passarelli A.L."/>
            <person name="Rozas J."/>
            <person name="Schwartz L.M."/>
            <person name="Smith W."/>
            <person name="Southgate A."/>
            <person name="Vilcinskas A."/>
            <person name="Vogt R."/>
            <person name="Wang P."/>
            <person name="Werren J."/>
            <person name="Yu X.Q."/>
            <person name="Zhou J.J."/>
            <person name="Brown S.J."/>
            <person name="Scherer S.E."/>
            <person name="Richards S."/>
            <person name="Blissard G.W."/>
        </authorList>
    </citation>
    <scope>NUCLEOTIDE SEQUENCE</scope>
</reference>
<dbReference type="GO" id="GO:0008270">
    <property type="term" value="F:zinc ion binding"/>
    <property type="evidence" value="ECO:0007669"/>
    <property type="project" value="UniProtKB-KW"/>
</dbReference>
<dbReference type="SMART" id="SM00355">
    <property type="entry name" value="ZnF_C2H2"/>
    <property type="match status" value="1"/>
</dbReference>
<evidence type="ECO:0000256" key="3">
    <source>
        <dbReference type="SAM" id="MobiDB-lite"/>
    </source>
</evidence>
<dbReference type="PROSITE" id="PS50157">
    <property type="entry name" value="ZINC_FINGER_C2H2_2"/>
    <property type="match status" value="1"/>
</dbReference>
<proteinExistence type="predicted"/>
<dbReference type="InterPro" id="IPR013087">
    <property type="entry name" value="Znf_C2H2_type"/>
</dbReference>
<keyword evidence="1" id="KW-0479">Metal-binding</keyword>
<dbReference type="EMBL" id="JH668396">
    <property type="protein sequence ID" value="KAG6450975.1"/>
    <property type="molecule type" value="Genomic_DNA"/>
</dbReference>
<sequence length="728" mass="84222">MDYKIYNSSEESQADSNFAKHGPDPYGNGPTPVYNKEELEECIRVQQTLSGKTYCAASKSVLKERTRVFTPSENAFYDTNNNTKQNIQYNFNTAEQSETYQFANMPSSSKQQNIPNDRNETVFESFKNKGITTFCEGNYPTEGNPNKYIEKSTYCRALFNNQEFVYRTLAKNARLQRLVRKLVCIRQKQKEEDLWNNYINELKNKHGYSLSENVSLQNCEELPSERIEDYYEKGESAPCRNLLKDFYTVHNSFDHSLEYRTRNNYLPRRNCGQYIFENQSLCYPTSSQGRLMMLNKERQQNQFANDLLQQPQHRHFRGNIIFADREFKRKNRTFRRLEPTKSTNTVDSQSETIQKLINNKSMQTDLRCLFPISEDGKNHSKVESTREKYKQVAKNVERLKRKLEKSNTEVKQTALDNIENKLNNLIQTLNTFMVDIRANSPFSQGSKSNSVSSRVRDNSLNELNAAKSDTYSVIKREEAICCAAHENTTATSVFLNAGPSTKGNKDKYMKIDKILNEEMDKSNKVKKDLEDIMYQRSHRPRAVQITFDIPTSERSTEVTNSLSKAKVQEASNIEEVGHPTNESDEKQMTIAVNTDPLGILGLLRISTEAVKQILSYMPHIDYYSYLSMLQFPQSRHGVPHYICNICGASFERPSQLSDHIQTHNLGYSRDCCVCRHVLDMKQHRPGLFKCRHCGQMFTRAYCCELHEETCARRLGVPHDVNSTVNLLQ</sequence>
<keyword evidence="6" id="KW-1185">Reference proteome</keyword>
<keyword evidence="1" id="KW-0862">Zinc</keyword>
<evidence type="ECO:0000313" key="6">
    <source>
        <dbReference type="Proteomes" id="UP000791440"/>
    </source>
</evidence>
<feature type="region of interest" description="Disordered" evidence="3">
    <location>
        <begin position="1"/>
        <end position="31"/>
    </location>
</feature>
<comment type="caution">
    <text evidence="5">The sequence shown here is derived from an EMBL/GenBank/DDBJ whole genome shotgun (WGS) entry which is preliminary data.</text>
</comment>
<feature type="coiled-coil region" evidence="2">
    <location>
        <begin position="382"/>
        <end position="435"/>
    </location>
</feature>
<protein>
    <recommendedName>
        <fullName evidence="4">C2H2-type domain-containing protein</fullName>
    </recommendedName>
</protein>
<feature type="compositionally biased region" description="Polar residues" evidence="3">
    <location>
        <begin position="1"/>
        <end position="16"/>
    </location>
</feature>